<accession>A0ABP5F6D4</accession>
<protein>
    <submittedName>
        <fullName evidence="2">Uncharacterized protein</fullName>
    </submittedName>
</protein>
<keyword evidence="3" id="KW-1185">Reference proteome</keyword>
<evidence type="ECO:0000313" key="2">
    <source>
        <dbReference type="EMBL" id="GAA2017946.1"/>
    </source>
</evidence>
<dbReference type="EMBL" id="BAAAPC010000043">
    <property type="protein sequence ID" value="GAA2017946.1"/>
    <property type="molecule type" value="Genomic_DNA"/>
</dbReference>
<sequence length="91" mass="10090">MGQRPIDESVADRVIQFAVSRMPDLRVYLLFAFQVGYGMLSLYMRQTEAGASESAVRASPKPSSDARCTYSPSPNHVATCKVQAPDLTHRR</sequence>
<reference evidence="3" key="1">
    <citation type="journal article" date="2019" name="Int. J. Syst. Evol. Microbiol.">
        <title>The Global Catalogue of Microorganisms (GCM) 10K type strain sequencing project: providing services to taxonomists for standard genome sequencing and annotation.</title>
        <authorList>
            <consortium name="The Broad Institute Genomics Platform"/>
            <consortium name="The Broad Institute Genome Sequencing Center for Infectious Disease"/>
            <person name="Wu L."/>
            <person name="Ma J."/>
        </authorList>
    </citation>
    <scope>NUCLEOTIDE SEQUENCE [LARGE SCALE GENOMIC DNA]</scope>
    <source>
        <strain evidence="3">JCM 15313</strain>
    </source>
</reference>
<evidence type="ECO:0000256" key="1">
    <source>
        <dbReference type="SAM" id="MobiDB-lite"/>
    </source>
</evidence>
<name>A0ABP5F6D4_9ACTN</name>
<dbReference type="Proteomes" id="UP001501585">
    <property type="component" value="Unassembled WGS sequence"/>
</dbReference>
<organism evidence="2 3">
    <name type="scientific">Nocardiopsis rhodophaea</name>
    <dbReference type="NCBI Taxonomy" id="280238"/>
    <lineage>
        <taxon>Bacteria</taxon>
        <taxon>Bacillati</taxon>
        <taxon>Actinomycetota</taxon>
        <taxon>Actinomycetes</taxon>
        <taxon>Streptosporangiales</taxon>
        <taxon>Nocardiopsidaceae</taxon>
        <taxon>Nocardiopsis</taxon>
    </lineage>
</organism>
<evidence type="ECO:0000313" key="3">
    <source>
        <dbReference type="Proteomes" id="UP001501585"/>
    </source>
</evidence>
<comment type="caution">
    <text evidence="2">The sequence shown here is derived from an EMBL/GenBank/DDBJ whole genome shotgun (WGS) entry which is preliminary data.</text>
</comment>
<feature type="region of interest" description="Disordered" evidence="1">
    <location>
        <begin position="51"/>
        <end position="72"/>
    </location>
</feature>
<proteinExistence type="predicted"/>
<gene>
    <name evidence="2" type="ORF">GCM10009799_52230</name>
</gene>